<evidence type="ECO:0000256" key="2">
    <source>
        <dbReference type="ARBA" id="ARBA00006178"/>
    </source>
</evidence>
<dbReference type="EMBL" id="CP120627">
    <property type="protein sequence ID" value="WEW54605.1"/>
    <property type="molecule type" value="Genomic_DNA"/>
</dbReference>
<organism evidence="11 12">
    <name type="scientific">Emydomyces testavorans</name>
    <dbReference type="NCBI Taxonomy" id="2070801"/>
    <lineage>
        <taxon>Eukaryota</taxon>
        <taxon>Fungi</taxon>
        <taxon>Dikarya</taxon>
        <taxon>Ascomycota</taxon>
        <taxon>Pezizomycotina</taxon>
        <taxon>Eurotiomycetes</taxon>
        <taxon>Eurotiomycetidae</taxon>
        <taxon>Onygenales</taxon>
        <taxon>Nannizziopsiaceae</taxon>
        <taxon>Emydomyces</taxon>
    </lineage>
</organism>
<keyword evidence="4" id="KW-0805">Transcription regulation</keyword>
<evidence type="ECO:0000256" key="6">
    <source>
        <dbReference type="ARBA" id="ARBA00023242"/>
    </source>
</evidence>
<evidence type="ECO:0000259" key="10">
    <source>
        <dbReference type="Pfam" id="PF05236"/>
    </source>
</evidence>
<proteinExistence type="inferred from homology"/>
<feature type="compositionally biased region" description="Pro residues" evidence="9">
    <location>
        <begin position="18"/>
        <end position="28"/>
    </location>
</feature>
<keyword evidence="6" id="KW-0539">Nucleus</keyword>
<evidence type="ECO:0000256" key="3">
    <source>
        <dbReference type="ARBA" id="ARBA00017306"/>
    </source>
</evidence>
<accession>A0AAF0DAI0</accession>
<protein>
    <recommendedName>
        <fullName evidence="3">Transcription initiation factor TFIID subunit 4</fullName>
    </recommendedName>
    <alternativeName>
        <fullName evidence="8">TBP-associated factor 4</fullName>
    </alternativeName>
</protein>
<feature type="domain" description="Transcription initiation factor TFIID component TAF4 C-terminal" evidence="10">
    <location>
        <begin position="440"/>
        <end position="568"/>
    </location>
</feature>
<gene>
    <name evidence="11" type="ORF">PRK78_000025</name>
</gene>
<evidence type="ECO:0000256" key="5">
    <source>
        <dbReference type="ARBA" id="ARBA00023163"/>
    </source>
</evidence>
<dbReference type="GO" id="GO:0006352">
    <property type="term" value="P:DNA-templated transcription initiation"/>
    <property type="evidence" value="ECO:0007669"/>
    <property type="project" value="InterPro"/>
</dbReference>
<dbReference type="Proteomes" id="UP001219355">
    <property type="component" value="Chromosome 1"/>
</dbReference>
<feature type="region of interest" description="Disordered" evidence="9">
    <location>
        <begin position="497"/>
        <end position="545"/>
    </location>
</feature>
<comment type="function">
    <text evidence="7">Functions as a component of the DNA-binding general transcription factor complex TFIID. Binding of TFIID to a promoter (with or without TATA element) is the initial step in pre-initiation complex (PIC) formation. TFIID plays a key role in the regulation of gene expression by RNA polymerase II through different activities such as transcription activator interaction, core promoter recognition and selectivity, TFIIA and TFIIB interaction, chromatin modification (histone acetylation by TAF1), facilitation of DNA opening and initiation of transcription.</text>
</comment>
<evidence type="ECO:0000256" key="4">
    <source>
        <dbReference type="ARBA" id="ARBA00023015"/>
    </source>
</evidence>
<keyword evidence="5" id="KW-0804">Transcription</keyword>
<reference evidence="11" key="1">
    <citation type="submission" date="2023-03" db="EMBL/GenBank/DDBJ databases">
        <title>Emydomyces testavorans Genome Sequence.</title>
        <authorList>
            <person name="Hoyer L."/>
        </authorList>
    </citation>
    <scope>NUCLEOTIDE SEQUENCE</scope>
    <source>
        <strain evidence="11">16-2883</strain>
    </source>
</reference>
<feature type="compositionally biased region" description="Polar residues" evidence="9">
    <location>
        <begin position="63"/>
        <end position="79"/>
    </location>
</feature>
<feature type="compositionally biased region" description="Pro residues" evidence="9">
    <location>
        <begin position="87"/>
        <end position="102"/>
    </location>
</feature>
<feature type="compositionally biased region" description="Basic and acidic residues" evidence="9">
    <location>
        <begin position="576"/>
        <end position="589"/>
    </location>
</feature>
<evidence type="ECO:0000256" key="8">
    <source>
        <dbReference type="ARBA" id="ARBA00031747"/>
    </source>
</evidence>
<feature type="region of interest" description="Disordered" evidence="9">
    <location>
        <begin position="337"/>
        <end position="375"/>
    </location>
</feature>
<feature type="region of interest" description="Disordered" evidence="9">
    <location>
        <begin position="570"/>
        <end position="589"/>
    </location>
</feature>
<sequence length="589" mass="62147">MAQTQSHQFPSQSFSPPVSSPSPSPAAPSPNTSTLGPPPKRQRLSPLPQSQPSFSSPGFGTLQLPQSGSPVNGVSSNPMSNPLGNPAQPPPPPPGSMGPPSRPVDTKPTDAAELTDVLASSGIDVREEEAFLTSGYGIAPAKPPQPPRLQTNASSFTSQPSAGSTLSSGNSFTEPSFKQSSFQTPATSAGVQPMTQKTPEELAADAKFREDTMASRRDQYHLQAAFLQTAPLGERLQKRGTELGVRMPPGGFFRPYPNRPLVPIEVVGPDGHSVVRTGKPVLTADAPLGDIISLISLACEERLRSVVEHAATLAKNRQTYSHGVIPQEWSDLAEANNQKNTTDGQNGGAPVPPNGSPQKRPISATKDDTATPRKITFPNTLAMKSRRLIEMDGSSEEGRATKRVKRSADAIRSGDGGRAGSVGVSTPGTATPIEQAGDRAPEVEKKTKKEMKKAEAKVNDAVQHQHAVETARMATGGLSTSRFGGKKTYSWLSNSSATSSLKTSFSAPSRAKPSAGPAAPGAGKPGGLVNGIRVPPGKRLGEWREDKERGAGIQIRDVLFMLEVDGKAGRHLQKAYSKESKEDVDRLGK</sequence>
<evidence type="ECO:0000256" key="1">
    <source>
        <dbReference type="ARBA" id="ARBA00004123"/>
    </source>
</evidence>
<dbReference type="GO" id="GO:0005669">
    <property type="term" value="C:transcription factor TFIID complex"/>
    <property type="evidence" value="ECO:0007669"/>
    <property type="project" value="InterPro"/>
</dbReference>
<feature type="compositionally biased region" description="Low complexity" evidence="9">
    <location>
        <begin position="44"/>
        <end position="60"/>
    </location>
</feature>
<dbReference type="AlphaFoldDB" id="A0AAF0DAI0"/>
<feature type="region of interest" description="Disordered" evidence="9">
    <location>
        <begin position="1"/>
        <end position="198"/>
    </location>
</feature>
<feature type="compositionally biased region" description="Low complexity" evidence="9">
    <location>
        <begin position="8"/>
        <end position="17"/>
    </location>
</feature>
<evidence type="ECO:0000256" key="7">
    <source>
        <dbReference type="ARBA" id="ARBA00025346"/>
    </source>
</evidence>
<feature type="compositionally biased region" description="Low complexity" evidence="9">
    <location>
        <begin position="497"/>
        <end position="522"/>
    </location>
</feature>
<name>A0AAF0DAI0_9EURO</name>
<comment type="similarity">
    <text evidence="2">Belongs to the TAF4 family.</text>
</comment>
<evidence type="ECO:0000313" key="12">
    <source>
        <dbReference type="Proteomes" id="UP001219355"/>
    </source>
</evidence>
<feature type="region of interest" description="Disordered" evidence="9">
    <location>
        <begin position="388"/>
        <end position="443"/>
    </location>
</feature>
<evidence type="ECO:0000313" key="11">
    <source>
        <dbReference type="EMBL" id="WEW54605.1"/>
    </source>
</evidence>
<evidence type="ECO:0000256" key="9">
    <source>
        <dbReference type="SAM" id="MobiDB-lite"/>
    </source>
</evidence>
<keyword evidence="12" id="KW-1185">Reference proteome</keyword>
<comment type="subcellular location">
    <subcellularLocation>
        <location evidence="1">Nucleus</location>
    </subcellularLocation>
</comment>
<feature type="compositionally biased region" description="Polar residues" evidence="9">
    <location>
        <begin position="148"/>
        <end position="197"/>
    </location>
</feature>
<dbReference type="Pfam" id="PF05236">
    <property type="entry name" value="TAF4"/>
    <property type="match status" value="1"/>
</dbReference>
<dbReference type="InterPro" id="IPR007900">
    <property type="entry name" value="TAF4_C"/>
</dbReference>